<dbReference type="OMA" id="NEMYNME"/>
<evidence type="ECO:0000313" key="3">
    <source>
        <dbReference type="EMBL" id="EJW01910.1"/>
    </source>
</evidence>
<dbReference type="Pfam" id="PF13181">
    <property type="entry name" value="TPR_8"/>
    <property type="match status" value="1"/>
</dbReference>
<keyword evidence="2" id="KW-0472">Membrane</keyword>
<dbReference type="InParanoid" id="J9DH29"/>
<dbReference type="Proteomes" id="UP000003163">
    <property type="component" value="Unassembled WGS sequence"/>
</dbReference>
<sequence>MEKIYKTIKKLVKEKNFSEALYEIEIGLNICENDCELLFLQGYCYGELNDLVKSMCVYVKLYDSWCFDLFNRFGEKVNSKKIQANGGNINNVLDNQENNSGKLVVNTDKSNKFTPGYIKNDELYKKIVFGICRTLDKTEIENIDIDYIKYYIKLLELEIKPEMRDKTVYRILDISKRDYSIFCMCFNIILYLEISRNNGLNDIYSKYCDENTNNYNLKNTDIRNERNRNSIIFHLRHKIDSKIPLKLFFLLIYNPQILKKYIKIDLSKYFEHINSIEFKFYQEYDIKNMNYKVYSFEKILNIRKDVFSRKMMYLYNFNTLFDFITYLIGFVYYKKADRYNLMSKILDENKGNISITNNVLYKKLKEHDNTDIASSVDFKELYFDFDCFLNNSDQKQNDIDYPLEKYSEVLLKSCIKFLFKYLNSFYLIQDILNSLDLSFDILLGFLNKSDCIFNIDYISNVDCLVENMILNTFFDFNIEDRGNNYNIQIEKRENSTEISDSNRLFKNDDVHEKTDITDKIKELLTNHIGDANLIQLTYTIFLYICDFNYLPNTSTNLILKNSLNLYLTDQILFSPLLTQPLYNLNSQKQLNVDKTCNYYDQFNYLIYYNNNINKIFEYINYECKVLYSHGVYIYSSHLLNLTCIFGLEELLMHVSCVNHLLLSDNDLISKIENVNRFILNKLNFLFKYSDNHINGDQFNKSNFDDVIDILNNSSFNLIAHRNDFENINDFDIISTDENKVIERLLLVLSQNIIKICNLSYSTIINIFHYNIINKNEDEAKKRNLLTKNDIFHAYSENIQLLWNKILENVIEILIKKSLLEDADKIISFLSENNAKKDLYKGWILQNKYRIIKNRKNENKETIRSLEQSNYEGKDILVGENIEKDYLKHYFTSLKSDQNNFILLNLIASHYVDKKDYKNALFYYKKSLNTINSQIKDDLSKLQGLLNNKKLLVFSSIPLYELNEILINKSINRIIYNDNKSLDLSYNISQCDINNNEKRRVGNSASLYDSDQKIKNSMVKSDYRQSNENWKNMKTLENNDKINSYLNNAKLPNNNSNITNKIKNVVDYEKIIDKDDIKKIINKLTEKLYSNSQLKSTKNKKKIEIYTKLDIENTILLQHYLKAFNSSLLGAVNCYTNLSAPKKAIRLLENNIMNTYEYYYVLGKLYYNIKDYKNAFDILNLALKFNDSFYVNYMIAKICLNNGLLEMSLKSFQKCAKFNFLSSVDIVKILQRIGKFSCILIHCDFILNCIIYSFFISDVSDDYNNVSELVDDKDNYENDIHHVMNNFKKIDHSDCKKMSCSYYNENNNNIFSINISILNKILRHNFITNSMEKNLQSLIYLILYEKMKAYISLFKQTNSVKDKKRIDEEIYKLYNIILDENRDNPEDVQHIHENKNINKNLINYIHITNNEQTNFTNQSNQNYDSRKNDKTSERYIYSSNSLRNNILFTKKLKFSISSKTMLYIEKIQFYTLIMNYVHQCTYYIRKNIKTTFNYNFYDNLVPKYFYKSQSLTNILSIIEMGRNNYENTFLKNTDNDTLALILKSIHFYKMEMLNESMFYLNRSKFIDIKSAYSYCFILYYKLKNKYNLNSENIFDMPISTIALDCLVQECNLSLFDFTLIYTYIELSTKGTVNDCNALIDIFKAYYECSNDFVYSENVVCNEYSIFLNDILSILYTFSGLYDEALSCAKSESLRYAVIEYKNSIKSLESSPDEFMKHYK</sequence>
<feature type="repeat" description="TPR" evidence="1">
    <location>
        <begin position="1155"/>
        <end position="1188"/>
    </location>
</feature>
<dbReference type="InterPro" id="IPR019734">
    <property type="entry name" value="TPR_rpt"/>
</dbReference>
<reference evidence="3 4" key="1">
    <citation type="submission" date="2011-08" db="EMBL/GenBank/DDBJ databases">
        <authorList>
            <person name="Liu Z.J."/>
            <person name="Shi F.L."/>
            <person name="Lu J.Q."/>
            <person name="Li M."/>
            <person name="Wang Z.L."/>
        </authorList>
    </citation>
    <scope>NUCLEOTIDE SEQUENCE [LARGE SCALE GENOMIC DNA]</scope>
    <source>
        <strain evidence="3 4">USNM 41457</strain>
    </source>
</reference>
<dbReference type="EMBL" id="AFBI03000104">
    <property type="protein sequence ID" value="EJW01910.1"/>
    <property type="molecule type" value="Genomic_DNA"/>
</dbReference>
<comment type="caution">
    <text evidence="3">The sequence shown here is derived from an EMBL/GenBank/DDBJ whole genome shotgun (WGS) entry which is preliminary data.</text>
</comment>
<dbReference type="HOGENOM" id="CLU_240360_0_0_1"/>
<organism evidence="3 4">
    <name type="scientific">Edhazardia aedis (strain USNM 41457)</name>
    <name type="common">Microsporidian parasite</name>
    <dbReference type="NCBI Taxonomy" id="1003232"/>
    <lineage>
        <taxon>Eukaryota</taxon>
        <taxon>Fungi</taxon>
        <taxon>Fungi incertae sedis</taxon>
        <taxon>Microsporidia</taxon>
        <taxon>Edhazardia</taxon>
    </lineage>
</organism>
<dbReference type="InterPro" id="IPR011990">
    <property type="entry name" value="TPR-like_helical_dom_sf"/>
</dbReference>
<reference evidence="4" key="2">
    <citation type="submission" date="2015-07" db="EMBL/GenBank/DDBJ databases">
        <title>Contrasting host-pathogen interactions and genome evolution in two generalist and specialist microsporidian pathogens of mosquitoes.</title>
        <authorList>
            <consortium name="The Broad Institute Genomics Platform"/>
            <consortium name="The Broad Institute Genome Sequencing Center for Infectious Disease"/>
            <person name="Cuomo C.A."/>
            <person name="Sanscrainte N.D."/>
            <person name="Goldberg J.M."/>
            <person name="Heiman D."/>
            <person name="Young S."/>
            <person name="Zeng Q."/>
            <person name="Becnel J.J."/>
            <person name="Birren B.W."/>
        </authorList>
    </citation>
    <scope>NUCLEOTIDE SEQUENCE [LARGE SCALE GENOMIC DNA]</scope>
    <source>
        <strain evidence="4">USNM 41457</strain>
    </source>
</reference>
<dbReference type="SMART" id="SM00028">
    <property type="entry name" value="TPR"/>
    <property type="match status" value="2"/>
</dbReference>
<name>J9DH29_EDHAE</name>
<dbReference type="Gene3D" id="1.25.40.10">
    <property type="entry name" value="Tetratricopeptide repeat domain"/>
    <property type="match status" value="1"/>
</dbReference>
<evidence type="ECO:0000313" key="4">
    <source>
        <dbReference type="Proteomes" id="UP000003163"/>
    </source>
</evidence>
<evidence type="ECO:0000256" key="2">
    <source>
        <dbReference type="SAM" id="Phobius"/>
    </source>
</evidence>
<accession>J9DH29</accession>
<evidence type="ECO:0000256" key="1">
    <source>
        <dbReference type="PROSITE-ProRule" id="PRU00339"/>
    </source>
</evidence>
<dbReference type="SUPFAM" id="SSF81901">
    <property type="entry name" value="HCP-like"/>
    <property type="match status" value="1"/>
</dbReference>
<protein>
    <submittedName>
        <fullName evidence="3">Uncharacterized protein</fullName>
    </submittedName>
</protein>
<keyword evidence="4" id="KW-1185">Reference proteome</keyword>
<keyword evidence="1" id="KW-0802">TPR repeat</keyword>
<dbReference type="VEuPathDB" id="MicrosporidiaDB:EDEG_03626"/>
<keyword evidence="2" id="KW-0812">Transmembrane</keyword>
<dbReference type="PROSITE" id="PS50005">
    <property type="entry name" value="TPR"/>
    <property type="match status" value="1"/>
</dbReference>
<gene>
    <name evidence="3" type="ORF">EDEG_03626</name>
</gene>
<proteinExistence type="predicted"/>
<keyword evidence="2" id="KW-1133">Transmembrane helix</keyword>
<feature type="transmembrane region" description="Helical" evidence="2">
    <location>
        <begin position="313"/>
        <end position="333"/>
    </location>
</feature>